<dbReference type="EMBL" id="MCFA01000186">
    <property type="protein sequence ID" value="ORY00239.1"/>
    <property type="molecule type" value="Genomic_DNA"/>
</dbReference>
<keyword evidence="1" id="KW-0732">Signal</keyword>
<proteinExistence type="predicted"/>
<dbReference type="SMART" id="SM00612">
    <property type="entry name" value="Kelch"/>
    <property type="match status" value="4"/>
</dbReference>
<accession>A0A1Y1YQI7</accession>
<dbReference type="Pfam" id="PF01344">
    <property type="entry name" value="Kelch_1"/>
    <property type="match status" value="1"/>
</dbReference>
<feature type="chain" id="PRO_5012124046" evidence="1">
    <location>
        <begin position="22"/>
        <end position="355"/>
    </location>
</feature>
<feature type="signal peptide" evidence="1">
    <location>
        <begin position="1"/>
        <end position="21"/>
    </location>
</feature>
<dbReference type="STRING" id="1231657.A0A1Y1YQI7"/>
<dbReference type="Pfam" id="PF24681">
    <property type="entry name" value="Kelch_KLHDC2_KLHL20_DRC7"/>
    <property type="match status" value="1"/>
</dbReference>
<dbReference type="Proteomes" id="UP000193144">
    <property type="component" value="Unassembled WGS sequence"/>
</dbReference>
<dbReference type="SUPFAM" id="SSF50965">
    <property type="entry name" value="Galactose oxidase, central domain"/>
    <property type="match status" value="1"/>
</dbReference>
<evidence type="ECO:0000256" key="1">
    <source>
        <dbReference type="SAM" id="SignalP"/>
    </source>
</evidence>
<comment type="caution">
    <text evidence="2">The sequence shown here is derived from an EMBL/GenBank/DDBJ whole genome shotgun (WGS) entry which is preliminary data.</text>
</comment>
<name>A0A1Y1YQI7_9PLEO</name>
<dbReference type="InterPro" id="IPR011043">
    <property type="entry name" value="Gal_Oxase/kelch_b-propeller"/>
</dbReference>
<reference evidence="2 3" key="1">
    <citation type="submission" date="2016-07" db="EMBL/GenBank/DDBJ databases">
        <title>Pervasive Adenine N6-methylation of Active Genes in Fungi.</title>
        <authorList>
            <consortium name="DOE Joint Genome Institute"/>
            <person name="Mondo S.J."/>
            <person name="Dannebaum R.O."/>
            <person name="Kuo R.C."/>
            <person name="Labutti K."/>
            <person name="Haridas S."/>
            <person name="Kuo A."/>
            <person name="Salamov A."/>
            <person name="Ahrendt S.R."/>
            <person name="Lipzen A."/>
            <person name="Sullivan W."/>
            <person name="Andreopoulos W.B."/>
            <person name="Clum A."/>
            <person name="Lindquist E."/>
            <person name="Daum C."/>
            <person name="Ramamoorthy G.K."/>
            <person name="Gryganskyi A."/>
            <person name="Culley D."/>
            <person name="Magnuson J.K."/>
            <person name="James T.Y."/>
            <person name="O'Malley M.A."/>
            <person name="Stajich J.E."/>
            <person name="Spatafora J.W."/>
            <person name="Visel A."/>
            <person name="Grigoriev I.V."/>
        </authorList>
    </citation>
    <scope>NUCLEOTIDE SEQUENCE [LARGE SCALE GENOMIC DNA]</scope>
    <source>
        <strain evidence="2 3">CBS 115471</strain>
    </source>
</reference>
<dbReference type="Gene3D" id="2.120.10.80">
    <property type="entry name" value="Kelch-type beta propeller"/>
    <property type="match status" value="2"/>
</dbReference>
<keyword evidence="3" id="KW-1185">Reference proteome</keyword>
<evidence type="ECO:0000313" key="2">
    <source>
        <dbReference type="EMBL" id="ORY00239.1"/>
    </source>
</evidence>
<evidence type="ECO:0000313" key="3">
    <source>
        <dbReference type="Proteomes" id="UP000193144"/>
    </source>
</evidence>
<organism evidence="2 3">
    <name type="scientific">Clohesyomyces aquaticus</name>
    <dbReference type="NCBI Taxonomy" id="1231657"/>
    <lineage>
        <taxon>Eukaryota</taxon>
        <taxon>Fungi</taxon>
        <taxon>Dikarya</taxon>
        <taxon>Ascomycota</taxon>
        <taxon>Pezizomycotina</taxon>
        <taxon>Dothideomycetes</taxon>
        <taxon>Pleosporomycetidae</taxon>
        <taxon>Pleosporales</taxon>
        <taxon>Lindgomycetaceae</taxon>
        <taxon>Clohesyomyces</taxon>
    </lineage>
</organism>
<dbReference type="InterPro" id="IPR006652">
    <property type="entry name" value="Kelch_1"/>
</dbReference>
<dbReference type="AlphaFoldDB" id="A0A1Y1YQI7"/>
<protein>
    <submittedName>
        <fullName evidence="2">Kelch repeat-containing protein</fullName>
    </submittedName>
</protein>
<dbReference type="PANTHER" id="PTHR45632">
    <property type="entry name" value="LD33804P"/>
    <property type="match status" value="1"/>
</dbReference>
<sequence>MSFSNMLKAVLFLLSIPTVLSHPSPQHETWTALASITVAPRQEHTAFFLQPSTIGILGGVVPNGTWFATTDLMQFYSIRDDSWRTATLIPKPLNHVNAVTSRGKLYVLGGLADTPEGNWAAIPDAWVYNQRKNSWTAIAPMPVGEARGSAAVGVYKNLIILAGGITLLNVTGDGSEITVDTVSIFDTSAGKWVEVPEAAKTIPEGRDHAGAAVVGDKMYILGGRKEGKEHVQDTVFILDICDMAAGWTISSARMPTARGGLSTGVIENKIYTFGGEGNQNLESGVFNETEVYDPIKDSWERLGSMEVPRHGTSAVAVGDAVYIPGGGIRAGGGPVSTFDVFRPGAKHPCKERTRQ</sequence>
<dbReference type="InterPro" id="IPR015915">
    <property type="entry name" value="Kelch-typ_b-propeller"/>
</dbReference>
<dbReference type="OrthoDB" id="45365at2759"/>
<gene>
    <name evidence="2" type="ORF">BCR34DRAFT_115655</name>
</gene>